<dbReference type="CDD" id="cd00125">
    <property type="entry name" value="PLA2c"/>
    <property type="match status" value="1"/>
</dbReference>
<dbReference type="GO" id="GO:0005543">
    <property type="term" value="F:phospholipid binding"/>
    <property type="evidence" value="ECO:0007669"/>
    <property type="project" value="TreeGrafter"/>
</dbReference>
<feature type="active site" evidence="4">
    <location>
        <position position="105"/>
    </location>
</feature>
<dbReference type="InterPro" id="IPR016090">
    <property type="entry name" value="PLA2-like_dom"/>
</dbReference>
<feature type="disulfide bond" evidence="6">
    <location>
        <begin position="91"/>
        <end position="102"/>
    </location>
</feature>
<dbReference type="InterPro" id="IPR001211">
    <property type="entry name" value="PLA2"/>
</dbReference>
<dbReference type="PANTHER" id="PTHR11716:SF101">
    <property type="entry name" value="BASIC PHOSPHOLIPASE A2 PA-11-LIKE"/>
    <property type="match status" value="1"/>
</dbReference>
<evidence type="ECO:0000256" key="3">
    <source>
        <dbReference type="ARBA" id="ARBA00023157"/>
    </source>
</evidence>
<keyword evidence="5" id="KW-0479">Metal-binding</keyword>
<dbReference type="PANTHER" id="PTHR11716">
    <property type="entry name" value="PHOSPHOLIPASE A2 FAMILY MEMBER"/>
    <property type="match status" value="1"/>
</dbReference>
<dbReference type="EMBL" id="AB984571">
    <property type="protein sequence ID" value="BAP39902.1"/>
    <property type="molecule type" value="mRNA"/>
</dbReference>
<feature type="disulfide bond" evidence="6">
    <location>
        <begin position="59"/>
        <end position="111"/>
    </location>
</feature>
<evidence type="ECO:0000259" key="9">
    <source>
        <dbReference type="SMART" id="SM00085"/>
    </source>
</evidence>
<dbReference type="GO" id="GO:0050482">
    <property type="term" value="P:arachidonate secretion"/>
    <property type="evidence" value="ECO:0007669"/>
    <property type="project" value="InterPro"/>
</dbReference>
<evidence type="ECO:0000313" key="10">
    <source>
        <dbReference type="EMBL" id="AJC52512.1"/>
    </source>
</evidence>
<name>A0A077L7C7_PROEL</name>
<keyword evidence="3 6" id="KW-1015">Disulfide bond</keyword>
<dbReference type="Pfam" id="PF00068">
    <property type="entry name" value="Phospholip_A2_1"/>
    <property type="match status" value="1"/>
</dbReference>
<dbReference type="SUPFAM" id="SSF48619">
    <property type="entry name" value="Phospholipase A2, PLA2"/>
    <property type="match status" value="1"/>
</dbReference>
<evidence type="ECO:0000256" key="5">
    <source>
        <dbReference type="PIRSR" id="PIRSR601211-2"/>
    </source>
</evidence>
<keyword evidence="10" id="KW-0378">Hydrolase</keyword>
<feature type="disulfide bond" evidence="6">
    <location>
        <begin position="44"/>
        <end position="60"/>
    </location>
</feature>
<gene>
    <name evidence="10" type="primary">PeBP(R)-II</name>
</gene>
<dbReference type="PRINTS" id="PR00389">
    <property type="entry name" value="PHPHLIPASEA2"/>
</dbReference>
<comment type="similarity">
    <text evidence="7">Belongs to the phospholipase A2 family.</text>
</comment>
<organism evidence="11">
    <name type="scientific">Protobothrops elegans</name>
    <name type="common">Elegant pitviper</name>
    <name type="synonym">Trimeresurus elegans</name>
    <dbReference type="NCBI Taxonomy" id="88086"/>
    <lineage>
        <taxon>Eukaryota</taxon>
        <taxon>Metazoa</taxon>
        <taxon>Chordata</taxon>
        <taxon>Craniata</taxon>
        <taxon>Vertebrata</taxon>
        <taxon>Euteleostomi</taxon>
        <taxon>Lepidosauria</taxon>
        <taxon>Squamata</taxon>
        <taxon>Bifurcata</taxon>
        <taxon>Unidentata</taxon>
        <taxon>Episquamata</taxon>
        <taxon>Toxicofera</taxon>
        <taxon>Serpentes</taxon>
        <taxon>Colubroidea</taxon>
        <taxon>Viperidae</taxon>
        <taxon>Crotalinae</taxon>
        <taxon>Protobothrops</taxon>
    </lineage>
</organism>
<feature type="domain" description="Phospholipase A2-like central" evidence="9">
    <location>
        <begin position="17"/>
        <end position="132"/>
    </location>
</feature>
<feature type="binding site" evidence="5">
    <location>
        <position position="47"/>
    </location>
    <ligand>
        <name>Ca(2+)</name>
        <dbReference type="ChEBI" id="CHEBI:29108"/>
    </ligand>
</feature>
<comment type="subcellular location">
    <subcellularLocation>
        <location evidence="1 8">Secreted</location>
    </subcellularLocation>
</comment>
<feature type="disulfide bond" evidence="6">
    <location>
        <begin position="66"/>
        <end position="104"/>
    </location>
</feature>
<feature type="disulfide bond" evidence="6">
    <location>
        <begin position="42"/>
        <end position="131"/>
    </location>
</feature>
<dbReference type="InterPro" id="IPR036444">
    <property type="entry name" value="PLipase_A2_dom_sf"/>
</dbReference>
<sequence length="137" mass="15500">MRTLWIMAVLLLGVEGSLIELWKMVFQETGKEAVKNYGLYGCNCGVGKRGKPVDATDRCCFVHRCCYKKVTGCDPKKDRYSYSWENKAIVCGEKNPCLKQVCECDKAVAICLRENLGTYNKNHRVTVKFLCKAPESC</sequence>
<dbReference type="GO" id="GO:0005509">
    <property type="term" value="F:calcium ion binding"/>
    <property type="evidence" value="ECO:0007669"/>
    <property type="project" value="InterPro"/>
</dbReference>
<dbReference type="GO" id="GO:0006644">
    <property type="term" value="P:phospholipid metabolic process"/>
    <property type="evidence" value="ECO:0007669"/>
    <property type="project" value="InterPro"/>
</dbReference>
<feature type="signal peptide" evidence="8">
    <location>
        <begin position="1"/>
        <end position="16"/>
    </location>
</feature>
<evidence type="ECO:0000256" key="4">
    <source>
        <dbReference type="PIRSR" id="PIRSR601211-1"/>
    </source>
</evidence>
<dbReference type="EC" id="3.1.1.4" evidence="10"/>
<dbReference type="GO" id="GO:0005576">
    <property type="term" value="C:extracellular region"/>
    <property type="evidence" value="ECO:0007669"/>
    <property type="project" value="UniProtKB-SubCell"/>
</dbReference>
<evidence type="ECO:0000313" key="11">
    <source>
        <dbReference type="EMBL" id="BAP39902.1"/>
    </source>
</evidence>
<dbReference type="GO" id="GO:0047498">
    <property type="term" value="F:calcium-dependent phospholipase A2 activity"/>
    <property type="evidence" value="ECO:0007669"/>
    <property type="project" value="TreeGrafter"/>
</dbReference>
<keyword evidence="8" id="KW-0732">Signal</keyword>
<feature type="disulfide bond" evidence="6">
    <location>
        <begin position="73"/>
        <end position="97"/>
    </location>
</feature>
<dbReference type="Gene3D" id="1.20.90.10">
    <property type="entry name" value="Phospholipase A2 domain"/>
    <property type="match status" value="1"/>
</dbReference>
<dbReference type="InterPro" id="IPR033113">
    <property type="entry name" value="PLA2_histidine"/>
</dbReference>
<evidence type="ECO:0000256" key="2">
    <source>
        <dbReference type="ARBA" id="ARBA00022525"/>
    </source>
</evidence>
<accession>A0A077L7C7</accession>
<protein>
    <submittedName>
        <fullName evidence="10">PeBP(R)-II</fullName>
        <ecNumber evidence="10">3.1.1.4</ecNumber>
    </submittedName>
    <submittedName>
        <fullName evidence="11">Phospholipase A2 1</fullName>
    </submittedName>
</protein>
<evidence type="ECO:0000256" key="8">
    <source>
        <dbReference type="RuleBase" id="RU361236"/>
    </source>
</evidence>
<dbReference type="EMBL" id="KM488541">
    <property type="protein sequence ID" value="AJC52512.1"/>
    <property type="molecule type" value="Genomic_DNA"/>
</dbReference>
<feature type="binding site" evidence="5">
    <location>
        <position position="45"/>
    </location>
    <ligand>
        <name>Ca(2+)</name>
        <dbReference type="ChEBI" id="CHEBI:29108"/>
    </ligand>
</feature>
<dbReference type="InterPro" id="IPR033112">
    <property type="entry name" value="PLA2_Asp_AS"/>
</dbReference>
<comment type="cofactor">
    <cofactor evidence="5">
        <name>Ca(2+)</name>
        <dbReference type="ChEBI" id="CHEBI:29108"/>
    </cofactor>
    <text evidence="5">Binds 1 Ca(2+) ion per subunit.</text>
</comment>
<dbReference type="PROSITE" id="PS00119">
    <property type="entry name" value="PA2_ASP"/>
    <property type="match status" value="1"/>
</dbReference>
<evidence type="ECO:0000256" key="6">
    <source>
        <dbReference type="PIRSR" id="PIRSR601211-3"/>
    </source>
</evidence>
<reference evidence="11" key="2">
    <citation type="submission" date="2014-08" db="EMBL/GenBank/DDBJ databases">
        <title>Regulation and rapid evolution of snake venom proteomes:More abundant venom components evolve more rapidly.</title>
        <authorList>
            <person name="Aird S.D."/>
            <person name="Aggarwal S."/>
            <person name="Villar-Briones A."/>
            <person name="Man-Ying Tin M."/>
            <person name="Terada K."/>
            <person name="Mikheyev A.S."/>
        </authorList>
    </citation>
    <scope>NUCLEOTIDE SEQUENCE</scope>
    <source>
        <tissue evidence="11">Venom gland</tissue>
    </source>
</reference>
<dbReference type="AlphaFoldDB" id="A0A077L7C7"/>
<proteinExistence type="evidence at transcript level"/>
<dbReference type="SMART" id="SM00085">
    <property type="entry name" value="PA2c"/>
    <property type="match status" value="1"/>
</dbReference>
<evidence type="ECO:0000256" key="1">
    <source>
        <dbReference type="ARBA" id="ARBA00004613"/>
    </source>
</evidence>
<dbReference type="FunFam" id="1.20.90.10:FF:000001">
    <property type="entry name" value="Basic phospholipase A2 homolog"/>
    <property type="match status" value="1"/>
</dbReference>
<feature type="disulfide bond" evidence="6">
    <location>
        <begin position="65"/>
        <end position="137"/>
    </location>
</feature>
<dbReference type="PROSITE" id="PS00118">
    <property type="entry name" value="PA2_HIS"/>
    <property type="match status" value="1"/>
</dbReference>
<reference evidence="10" key="1">
    <citation type="journal article" date="2014" name="Toxins">
        <title>The Finding of a Group IIE Phospholipase A2 Gene in a Specified Segment of Protobothrops flavoviridis Genome and Its Possible Evolutionary Relationship to Group IIA Phospholipase A2 Genes.</title>
        <authorList>
            <person name="Yamaguchi K."/>
            <person name="Chijiwa T."/>
            <person name="Ikeda N."/>
            <person name="Shibata H."/>
            <person name="Fukumaki Y."/>
            <person name="Oda-Ueda N."/>
            <person name="Hattori S."/>
            <person name="Ohno M."/>
        </authorList>
    </citation>
    <scope>NUCLEOTIDE SEQUENCE</scope>
    <source>
        <tissue evidence="10">Liver</tissue>
    </source>
</reference>
<dbReference type="GO" id="GO:0016042">
    <property type="term" value="P:lipid catabolic process"/>
    <property type="evidence" value="ECO:0007669"/>
    <property type="project" value="InterPro"/>
</dbReference>
<feature type="chain" id="PRO_5007353361" evidence="8">
    <location>
        <begin position="17"/>
        <end position="137"/>
    </location>
</feature>
<evidence type="ECO:0000256" key="7">
    <source>
        <dbReference type="RuleBase" id="RU003654"/>
    </source>
</evidence>
<keyword evidence="2 8" id="KW-0964">Secreted</keyword>
<feature type="active site" evidence="4">
    <location>
        <position position="63"/>
    </location>
</feature>
<keyword evidence="5" id="KW-0106">Calcium</keyword>